<feature type="transmembrane region" description="Helical" evidence="1">
    <location>
        <begin position="154"/>
        <end position="176"/>
    </location>
</feature>
<evidence type="ECO:0000313" key="3">
    <source>
        <dbReference type="Proteomes" id="UP000002168"/>
    </source>
</evidence>
<evidence type="ECO:0000313" key="2">
    <source>
        <dbReference type="EMBL" id="ACA88719.1"/>
    </source>
</evidence>
<feature type="transmembrane region" description="Helical" evidence="1">
    <location>
        <begin position="66"/>
        <end position="87"/>
    </location>
</feature>
<organism evidence="2 3">
    <name type="scientific">Shewanella woodyi (strain ATCC 51908 / MS32)</name>
    <dbReference type="NCBI Taxonomy" id="392500"/>
    <lineage>
        <taxon>Bacteria</taxon>
        <taxon>Pseudomonadati</taxon>
        <taxon>Pseudomonadota</taxon>
        <taxon>Gammaproteobacteria</taxon>
        <taxon>Alteromonadales</taxon>
        <taxon>Shewanellaceae</taxon>
        <taxon>Shewanella</taxon>
    </lineage>
</organism>
<protein>
    <submittedName>
        <fullName evidence="2">Copper ABC transporter, permease protein</fullName>
    </submittedName>
</protein>
<dbReference type="AlphaFoldDB" id="B1KK88"/>
<sequence length="286" mass="31651" precursor="true">MQSSYRMNIYRPRSPIFIIAYKEICDSSRNRWLAFMGCMFLLLSLSVSFAGSAVTGSLYLPELDSLMSSLSTISVFIIPLAAILLCYDSFVGEEESGTLLLLLSYPLTRSQIIFGKLLGHITVMLVATGFAFGLTAALLLLVGEQYHSGELVMAFAQFLLSSNLLALTFILLSYIVSLKCTEKAKAIGCLLLLWFLFVLIYDLLLLTLLVSDFSFANQLLINVLIAMSPTDLYRAINLVAIEGEGANSLAMIVSTDWGLSAMYLLFLLWIVVLTFISHRIFKGKPL</sequence>
<name>B1KK88_SHEWM</name>
<evidence type="ECO:0000256" key="1">
    <source>
        <dbReference type="SAM" id="Phobius"/>
    </source>
</evidence>
<dbReference type="EMBL" id="CP000961">
    <property type="protein sequence ID" value="ACA88719.1"/>
    <property type="molecule type" value="Genomic_DNA"/>
</dbReference>
<keyword evidence="1" id="KW-1133">Transmembrane helix</keyword>
<dbReference type="GO" id="GO:0140359">
    <property type="term" value="F:ABC-type transporter activity"/>
    <property type="evidence" value="ECO:0007669"/>
    <property type="project" value="InterPro"/>
</dbReference>
<feature type="transmembrane region" description="Helical" evidence="1">
    <location>
        <begin position="32"/>
        <end position="54"/>
    </location>
</feature>
<gene>
    <name evidence="2" type="ordered locus">Swoo_4468</name>
</gene>
<dbReference type="Proteomes" id="UP000002168">
    <property type="component" value="Chromosome"/>
</dbReference>
<dbReference type="Pfam" id="PF12679">
    <property type="entry name" value="ABC2_membrane_2"/>
    <property type="match status" value="1"/>
</dbReference>
<feature type="transmembrane region" description="Helical" evidence="1">
    <location>
        <begin position="117"/>
        <end position="142"/>
    </location>
</feature>
<feature type="transmembrane region" description="Helical" evidence="1">
    <location>
        <begin position="257"/>
        <end position="276"/>
    </location>
</feature>
<reference evidence="2 3" key="1">
    <citation type="submission" date="2008-02" db="EMBL/GenBank/DDBJ databases">
        <title>Complete sequence of Shewanella woodyi ATCC 51908.</title>
        <authorList>
            <consortium name="US DOE Joint Genome Institute"/>
            <person name="Copeland A."/>
            <person name="Lucas S."/>
            <person name="Lapidus A."/>
            <person name="Glavina del Rio T."/>
            <person name="Dalin E."/>
            <person name="Tice H."/>
            <person name="Bruce D."/>
            <person name="Goodwin L."/>
            <person name="Pitluck S."/>
            <person name="Sims D."/>
            <person name="Brettin T."/>
            <person name="Detter J.C."/>
            <person name="Han C."/>
            <person name="Kuske C.R."/>
            <person name="Schmutz J."/>
            <person name="Larimer F."/>
            <person name="Land M."/>
            <person name="Hauser L."/>
            <person name="Kyrpides N."/>
            <person name="Lykidis A."/>
            <person name="Zhao J.-S."/>
            <person name="Richardson P."/>
        </authorList>
    </citation>
    <scope>NUCLEOTIDE SEQUENCE [LARGE SCALE GENOMIC DNA]</scope>
    <source>
        <strain evidence="3">ATCC 51908 / MS32</strain>
    </source>
</reference>
<keyword evidence="3" id="KW-1185">Reference proteome</keyword>
<feature type="transmembrane region" description="Helical" evidence="1">
    <location>
        <begin position="188"/>
        <end position="210"/>
    </location>
</feature>
<accession>B1KK88</accession>
<dbReference type="PANTHER" id="PTHR43471">
    <property type="entry name" value="ABC TRANSPORTER PERMEASE"/>
    <property type="match status" value="1"/>
</dbReference>
<keyword evidence="1" id="KW-0472">Membrane</keyword>
<proteinExistence type="predicted"/>
<dbReference type="HOGENOM" id="CLU_071765_1_0_6"/>
<dbReference type="eggNOG" id="COG1277">
    <property type="taxonomic scope" value="Bacteria"/>
</dbReference>
<dbReference type="KEGG" id="swd:Swoo_4468"/>
<keyword evidence="1" id="KW-0812">Transmembrane</keyword>
<dbReference type="PANTHER" id="PTHR43471:SF1">
    <property type="entry name" value="ABC TRANSPORTER PERMEASE PROTEIN NOSY-RELATED"/>
    <property type="match status" value="1"/>
</dbReference>
<dbReference type="STRING" id="392500.Swoo_4468"/>
<dbReference type="GO" id="GO:0005886">
    <property type="term" value="C:plasma membrane"/>
    <property type="evidence" value="ECO:0007669"/>
    <property type="project" value="UniProtKB-SubCell"/>
</dbReference>